<feature type="compositionally biased region" description="Low complexity" evidence="6">
    <location>
        <begin position="472"/>
        <end position="489"/>
    </location>
</feature>
<evidence type="ECO:0000256" key="1">
    <source>
        <dbReference type="ARBA" id="ARBA00000971"/>
    </source>
</evidence>
<organism evidence="10 11">
    <name type="scientific">Lasiodiplodia theobromae</name>
    <dbReference type="NCBI Taxonomy" id="45133"/>
    <lineage>
        <taxon>Eukaryota</taxon>
        <taxon>Fungi</taxon>
        <taxon>Dikarya</taxon>
        <taxon>Ascomycota</taxon>
        <taxon>Pezizomycotina</taxon>
        <taxon>Dothideomycetes</taxon>
        <taxon>Dothideomycetes incertae sedis</taxon>
        <taxon>Botryosphaeriales</taxon>
        <taxon>Botryosphaeriaceae</taxon>
        <taxon>Lasiodiplodia</taxon>
    </lineage>
</organism>
<keyword evidence="3 5" id="KW-0697">Rotamase</keyword>
<keyword evidence="7" id="KW-0472">Membrane</keyword>
<feature type="compositionally biased region" description="Basic and acidic residues" evidence="6">
    <location>
        <begin position="155"/>
        <end position="174"/>
    </location>
</feature>
<feature type="compositionally biased region" description="Acidic residues" evidence="6">
    <location>
        <begin position="426"/>
        <end position="435"/>
    </location>
</feature>
<evidence type="ECO:0000256" key="2">
    <source>
        <dbReference type="ARBA" id="ARBA00013194"/>
    </source>
</evidence>
<proteinExistence type="predicted"/>
<comment type="catalytic activity">
    <reaction evidence="1 5">
        <text>[protein]-peptidylproline (omega=180) = [protein]-peptidylproline (omega=0)</text>
        <dbReference type="Rhea" id="RHEA:16237"/>
        <dbReference type="Rhea" id="RHEA-COMP:10747"/>
        <dbReference type="Rhea" id="RHEA-COMP:10748"/>
        <dbReference type="ChEBI" id="CHEBI:83833"/>
        <dbReference type="ChEBI" id="CHEBI:83834"/>
        <dbReference type="EC" id="5.2.1.8"/>
    </reaction>
</comment>
<feature type="compositionally biased region" description="Basic and acidic residues" evidence="6">
    <location>
        <begin position="491"/>
        <end position="501"/>
    </location>
</feature>
<sequence>MRLPRPLLGAPSPLNCLVLILPLLESTLARAADVEIEVTKSASCSRKSQSGDSIEVHYRGSLQSDGSVFDESYKRGKPFSFTLGAGQVIQGWDQGLLDMCIGEGRKLTIPPELAYGRSGNGPIPPSSTLIFETELMGIEGVDPDAEPEGPPPPHPGEEQHGGEDGPKHHRPDDNGECRLLGPFALLIQGALGLLALLSLVWKRYRERPRRPVKVWAFDASKQVVGSMMLHLANLFMSMLSSGDFRVAAEERLEKHKPGFAQDKDMPNPCSFYLLNLAIDTTIGIPILVGLLRVLHALFLRTPLATPPESIKSGHYGQPPRTKWWLKQCFIYFLGLFGMKFCVFIIFQLLPWLGWVGDWALRWTEGNEVVQIAFVMLIFPLIMNAMQYYIIDSFIKDPAGDDSHSQLRSGDGSEEEEERRHLRQSLDDDSDDDDDYTLGRDSIEPRKRPSSISTQDVALKEANPTPVPQYDDSTIGASSSSSPRSTRSGTLEGKDEEFTGRR</sequence>
<dbReference type="GO" id="GO:0016020">
    <property type="term" value="C:membrane"/>
    <property type="evidence" value="ECO:0007669"/>
    <property type="project" value="TreeGrafter"/>
</dbReference>
<evidence type="ECO:0000256" key="7">
    <source>
        <dbReference type="SAM" id="Phobius"/>
    </source>
</evidence>
<evidence type="ECO:0000256" key="4">
    <source>
        <dbReference type="ARBA" id="ARBA00023235"/>
    </source>
</evidence>
<feature type="region of interest" description="Disordered" evidence="6">
    <location>
        <begin position="399"/>
        <end position="501"/>
    </location>
</feature>
<dbReference type="PANTHER" id="PTHR31735">
    <property type="entry name" value="VACUOLAR MEMBRANE PROTEIN YPL162C"/>
    <property type="match status" value="1"/>
</dbReference>
<feature type="signal peptide" evidence="8">
    <location>
        <begin position="1"/>
        <end position="31"/>
    </location>
</feature>
<dbReference type="GO" id="GO:0003755">
    <property type="term" value="F:peptidyl-prolyl cis-trans isomerase activity"/>
    <property type="evidence" value="ECO:0007669"/>
    <property type="project" value="UniProtKB-KW"/>
</dbReference>
<accession>A0A5N5DQ21</accession>
<dbReference type="Pfam" id="PF00254">
    <property type="entry name" value="FKBP_C"/>
    <property type="match status" value="1"/>
</dbReference>
<feature type="compositionally biased region" description="Basic and acidic residues" evidence="6">
    <location>
        <begin position="436"/>
        <end position="446"/>
    </location>
</feature>
<dbReference type="EC" id="5.2.1.8" evidence="2 5"/>
<evidence type="ECO:0000256" key="6">
    <source>
        <dbReference type="SAM" id="MobiDB-lite"/>
    </source>
</evidence>
<dbReference type="AlphaFoldDB" id="A0A5N5DQ21"/>
<dbReference type="Proteomes" id="UP000325902">
    <property type="component" value="Unassembled WGS sequence"/>
</dbReference>
<evidence type="ECO:0000256" key="3">
    <source>
        <dbReference type="ARBA" id="ARBA00023110"/>
    </source>
</evidence>
<keyword evidence="7" id="KW-1133">Transmembrane helix</keyword>
<feature type="transmembrane region" description="Helical" evidence="7">
    <location>
        <begin position="179"/>
        <end position="201"/>
    </location>
</feature>
<name>A0A5N5DQ21_9PEZI</name>
<feature type="transmembrane region" description="Helical" evidence="7">
    <location>
        <begin position="328"/>
        <end position="349"/>
    </location>
</feature>
<dbReference type="OrthoDB" id="431202at2759"/>
<dbReference type="FunFam" id="3.10.50.40:FF:000006">
    <property type="entry name" value="Peptidyl-prolyl cis-trans isomerase"/>
    <property type="match status" value="1"/>
</dbReference>
<evidence type="ECO:0000313" key="10">
    <source>
        <dbReference type="EMBL" id="KAB2580029.1"/>
    </source>
</evidence>
<feature type="transmembrane region" description="Helical" evidence="7">
    <location>
        <begin position="271"/>
        <end position="294"/>
    </location>
</feature>
<dbReference type="InterPro" id="IPR046357">
    <property type="entry name" value="PPIase_dom_sf"/>
</dbReference>
<feature type="transmembrane region" description="Helical" evidence="7">
    <location>
        <begin position="369"/>
        <end position="390"/>
    </location>
</feature>
<evidence type="ECO:0000256" key="8">
    <source>
        <dbReference type="SAM" id="SignalP"/>
    </source>
</evidence>
<keyword evidence="11" id="KW-1185">Reference proteome</keyword>
<dbReference type="SUPFAM" id="SSF54534">
    <property type="entry name" value="FKBP-like"/>
    <property type="match status" value="1"/>
</dbReference>
<gene>
    <name evidence="10" type="primary">fpr2_0</name>
    <name evidence="10" type="ORF">DBV05_g1563</name>
</gene>
<dbReference type="EMBL" id="VCHE01000005">
    <property type="protein sequence ID" value="KAB2580029.1"/>
    <property type="molecule type" value="Genomic_DNA"/>
</dbReference>
<feature type="transmembrane region" description="Helical" evidence="7">
    <location>
        <begin position="222"/>
        <end position="240"/>
    </location>
</feature>
<evidence type="ECO:0000313" key="11">
    <source>
        <dbReference type="Proteomes" id="UP000325902"/>
    </source>
</evidence>
<dbReference type="PANTHER" id="PTHR31735:SF1">
    <property type="entry name" value="VACUOLAR MEMBRANE PROTEIN YPL162C"/>
    <property type="match status" value="1"/>
</dbReference>
<feature type="region of interest" description="Disordered" evidence="6">
    <location>
        <begin position="140"/>
        <end position="174"/>
    </location>
</feature>
<evidence type="ECO:0000259" key="9">
    <source>
        <dbReference type="PROSITE" id="PS50059"/>
    </source>
</evidence>
<reference evidence="10 11" key="1">
    <citation type="journal article" date="2019" name="Sci. Rep.">
        <title>A multi-omics analysis of the grapevine pathogen Lasiodiplodia theobromae reveals that temperature affects the expression of virulence- and pathogenicity-related genes.</title>
        <authorList>
            <person name="Felix C."/>
            <person name="Meneses R."/>
            <person name="Goncalves M.F.M."/>
            <person name="Tilleman L."/>
            <person name="Duarte A.S."/>
            <person name="Jorrin-Novo J.V."/>
            <person name="Van de Peer Y."/>
            <person name="Deforce D."/>
            <person name="Van Nieuwerburgh F."/>
            <person name="Esteves A.C."/>
            <person name="Alves A."/>
        </authorList>
    </citation>
    <scope>NUCLEOTIDE SEQUENCE [LARGE SCALE GENOMIC DNA]</scope>
    <source>
        <strain evidence="10 11">LA-SOL3</strain>
    </source>
</reference>
<protein>
    <recommendedName>
        <fullName evidence="2 5">peptidylprolyl isomerase</fullName>
        <ecNumber evidence="2 5">5.2.1.8</ecNumber>
    </recommendedName>
</protein>
<keyword evidence="8" id="KW-0732">Signal</keyword>
<evidence type="ECO:0000256" key="5">
    <source>
        <dbReference type="PROSITE-ProRule" id="PRU00277"/>
    </source>
</evidence>
<dbReference type="InterPro" id="IPR022127">
    <property type="entry name" value="STIMATE/YPL162C"/>
</dbReference>
<feature type="chain" id="PRO_5024884547" description="peptidylprolyl isomerase" evidence="8">
    <location>
        <begin position="32"/>
        <end position="501"/>
    </location>
</feature>
<keyword evidence="7" id="KW-0812">Transmembrane</keyword>
<dbReference type="PROSITE" id="PS50059">
    <property type="entry name" value="FKBP_PPIASE"/>
    <property type="match status" value="1"/>
</dbReference>
<keyword evidence="4 5" id="KW-0413">Isomerase</keyword>
<dbReference type="Pfam" id="PF12400">
    <property type="entry name" value="STIMATE"/>
    <property type="match status" value="1"/>
</dbReference>
<dbReference type="Gene3D" id="3.10.50.40">
    <property type="match status" value="1"/>
</dbReference>
<dbReference type="InterPro" id="IPR001179">
    <property type="entry name" value="PPIase_FKBP_dom"/>
</dbReference>
<feature type="domain" description="PPIase FKBP-type" evidence="9">
    <location>
        <begin position="51"/>
        <end position="139"/>
    </location>
</feature>
<comment type="caution">
    <text evidence="10">The sequence shown here is derived from an EMBL/GenBank/DDBJ whole genome shotgun (WGS) entry which is preliminary data.</text>
</comment>